<dbReference type="EMBL" id="BOQL01000020">
    <property type="protein sequence ID" value="GIM66498.1"/>
    <property type="molecule type" value="Genomic_DNA"/>
</dbReference>
<dbReference type="RefSeq" id="WP_212988363.1">
    <property type="nucleotide sequence ID" value="NZ_BAABEA010000042.1"/>
</dbReference>
<keyword evidence="1" id="KW-1133">Transmembrane helix</keyword>
<feature type="transmembrane region" description="Helical" evidence="1">
    <location>
        <begin position="41"/>
        <end position="63"/>
    </location>
</feature>
<organism evidence="2 3">
    <name type="scientific">Actinoplanes auranticolor</name>
    <dbReference type="NCBI Taxonomy" id="47988"/>
    <lineage>
        <taxon>Bacteria</taxon>
        <taxon>Bacillati</taxon>
        <taxon>Actinomycetota</taxon>
        <taxon>Actinomycetes</taxon>
        <taxon>Micromonosporales</taxon>
        <taxon>Micromonosporaceae</taxon>
        <taxon>Actinoplanes</taxon>
    </lineage>
</organism>
<evidence type="ECO:0000256" key="1">
    <source>
        <dbReference type="SAM" id="Phobius"/>
    </source>
</evidence>
<accession>A0A919S6J0</accession>
<name>A0A919S6J0_9ACTN</name>
<sequence length="166" mass="18750">MYLSAPDGRRWKVFRRRLTWRPRLPQWIHTWWPSSIDDDSVFGLITAAAAVITLLIMSPWLIWHALSWTAAVLATPFAWLARSTLGLPTPVIAYPLQHSYAEYQGTADGTRAADDLIALIAREINQYGTPRSLTAPSPHLLELTTQAPRPIIDRLKDKFHGKAGNR</sequence>
<comment type="caution">
    <text evidence="2">The sequence shown here is derived from an EMBL/GenBank/DDBJ whole genome shotgun (WGS) entry which is preliminary data.</text>
</comment>
<dbReference type="AlphaFoldDB" id="A0A919S6J0"/>
<reference evidence="2" key="1">
    <citation type="submission" date="2021-03" db="EMBL/GenBank/DDBJ databases">
        <title>Whole genome shotgun sequence of Actinoplanes auranticolor NBRC 12245.</title>
        <authorList>
            <person name="Komaki H."/>
            <person name="Tamura T."/>
        </authorList>
    </citation>
    <scope>NUCLEOTIDE SEQUENCE</scope>
    <source>
        <strain evidence="2">NBRC 12245</strain>
    </source>
</reference>
<keyword evidence="3" id="KW-1185">Reference proteome</keyword>
<proteinExistence type="predicted"/>
<evidence type="ECO:0000313" key="2">
    <source>
        <dbReference type="EMBL" id="GIM66498.1"/>
    </source>
</evidence>
<gene>
    <name evidence="2" type="ORF">Aau02nite_23190</name>
</gene>
<evidence type="ECO:0000313" key="3">
    <source>
        <dbReference type="Proteomes" id="UP000681340"/>
    </source>
</evidence>
<keyword evidence="1" id="KW-0812">Transmembrane</keyword>
<keyword evidence="1" id="KW-0472">Membrane</keyword>
<dbReference type="Proteomes" id="UP000681340">
    <property type="component" value="Unassembled WGS sequence"/>
</dbReference>
<protein>
    <submittedName>
        <fullName evidence="2">Uncharacterized protein</fullName>
    </submittedName>
</protein>